<feature type="transmembrane region" description="Helical" evidence="10">
    <location>
        <begin position="53"/>
        <end position="75"/>
    </location>
</feature>
<keyword evidence="9 10" id="KW-0472">Membrane</keyword>
<evidence type="ECO:0000256" key="9">
    <source>
        <dbReference type="ARBA" id="ARBA00023136"/>
    </source>
</evidence>
<protein>
    <recommendedName>
        <fullName evidence="10">Transmembrane 9 superfamily member</fullName>
    </recommendedName>
</protein>
<evidence type="ECO:0000256" key="2">
    <source>
        <dbReference type="ARBA" id="ARBA00004653"/>
    </source>
</evidence>
<comment type="caution">
    <text evidence="10">Lacks conserved residue(s) required for the propagation of feature annotation.</text>
</comment>
<keyword evidence="8" id="KW-0333">Golgi apparatus</keyword>
<dbReference type="OrthoDB" id="1707490at2759"/>
<feature type="transmembrane region" description="Helical" evidence="10">
    <location>
        <begin position="17"/>
        <end position="41"/>
    </location>
</feature>
<dbReference type="EMBL" id="CM018042">
    <property type="protein sequence ID" value="KAA8532394.1"/>
    <property type="molecule type" value="Genomic_DNA"/>
</dbReference>
<dbReference type="PANTHER" id="PTHR10766:SF169">
    <property type="entry name" value="TRANSMEMBRANE 9 SUPERFAMILY MEMBER"/>
    <property type="match status" value="1"/>
</dbReference>
<dbReference type="AlphaFoldDB" id="A0A5J5AQ05"/>
<dbReference type="Pfam" id="PF02990">
    <property type="entry name" value="EMP70"/>
    <property type="match status" value="1"/>
</dbReference>
<sequence>MTVALTYLLLSAEDHEWWWRSFLCGGSTGLFIYAYSFHYYYTQSHMSGLLQTSFFFGYMACISYGIFLMLGTVGFRASLLFVRHIYGSIKCE</sequence>
<evidence type="ECO:0000313" key="11">
    <source>
        <dbReference type="EMBL" id="KAA8532394.1"/>
    </source>
</evidence>
<keyword evidence="4 10" id="KW-0812">Transmembrane</keyword>
<comment type="similarity">
    <text evidence="3 10">Belongs to the nonaspanin (TM9SF) (TC 9.A.2) family.</text>
</comment>
<keyword evidence="12" id="KW-1185">Reference proteome</keyword>
<dbReference type="PANTHER" id="PTHR10766">
    <property type="entry name" value="TRANSMEMBRANE 9 SUPERFAMILY PROTEIN"/>
    <property type="match status" value="1"/>
</dbReference>
<evidence type="ECO:0000256" key="5">
    <source>
        <dbReference type="ARBA" id="ARBA00022729"/>
    </source>
</evidence>
<evidence type="ECO:0000256" key="3">
    <source>
        <dbReference type="ARBA" id="ARBA00005227"/>
    </source>
</evidence>
<evidence type="ECO:0000256" key="7">
    <source>
        <dbReference type="ARBA" id="ARBA00022989"/>
    </source>
</evidence>
<dbReference type="Proteomes" id="UP000325577">
    <property type="component" value="Linkage Group LG19"/>
</dbReference>
<organism evidence="11 12">
    <name type="scientific">Nyssa sinensis</name>
    <dbReference type="NCBI Taxonomy" id="561372"/>
    <lineage>
        <taxon>Eukaryota</taxon>
        <taxon>Viridiplantae</taxon>
        <taxon>Streptophyta</taxon>
        <taxon>Embryophyta</taxon>
        <taxon>Tracheophyta</taxon>
        <taxon>Spermatophyta</taxon>
        <taxon>Magnoliopsida</taxon>
        <taxon>eudicotyledons</taxon>
        <taxon>Gunneridae</taxon>
        <taxon>Pentapetalae</taxon>
        <taxon>asterids</taxon>
        <taxon>Cornales</taxon>
        <taxon>Nyssaceae</taxon>
        <taxon>Nyssa</taxon>
    </lineage>
</organism>
<comment type="subcellular location">
    <subcellularLocation>
        <location evidence="1">Endosome membrane</location>
        <topology evidence="1">Multi-pass membrane protein</topology>
    </subcellularLocation>
    <subcellularLocation>
        <location evidence="2">Golgi apparatus membrane</location>
        <topology evidence="2">Multi-pass membrane protein</topology>
    </subcellularLocation>
</comment>
<dbReference type="GO" id="GO:0010008">
    <property type="term" value="C:endosome membrane"/>
    <property type="evidence" value="ECO:0007669"/>
    <property type="project" value="UniProtKB-SubCell"/>
</dbReference>
<keyword evidence="5" id="KW-0732">Signal</keyword>
<keyword evidence="6" id="KW-0967">Endosome</keyword>
<accession>A0A5J5AQ05</accession>
<evidence type="ECO:0000256" key="8">
    <source>
        <dbReference type="ARBA" id="ARBA00023034"/>
    </source>
</evidence>
<name>A0A5J5AQ05_9ASTE</name>
<reference evidence="11 12" key="1">
    <citation type="submission" date="2019-09" db="EMBL/GenBank/DDBJ databases">
        <title>A chromosome-level genome assembly of the Chinese tupelo Nyssa sinensis.</title>
        <authorList>
            <person name="Yang X."/>
            <person name="Kang M."/>
            <person name="Yang Y."/>
            <person name="Xiong H."/>
            <person name="Wang M."/>
            <person name="Zhang Z."/>
            <person name="Wang Z."/>
            <person name="Wu H."/>
            <person name="Ma T."/>
            <person name="Liu J."/>
            <person name="Xi Z."/>
        </authorList>
    </citation>
    <scope>NUCLEOTIDE SEQUENCE [LARGE SCALE GENOMIC DNA]</scope>
    <source>
        <strain evidence="11">J267</strain>
        <tissue evidence="11">Leaf</tissue>
    </source>
</reference>
<evidence type="ECO:0000256" key="10">
    <source>
        <dbReference type="RuleBase" id="RU363079"/>
    </source>
</evidence>
<keyword evidence="7 10" id="KW-1133">Transmembrane helix</keyword>
<gene>
    <name evidence="11" type="ORF">F0562_032437</name>
</gene>
<evidence type="ECO:0000256" key="6">
    <source>
        <dbReference type="ARBA" id="ARBA00022753"/>
    </source>
</evidence>
<proteinExistence type="inferred from homology"/>
<dbReference type="InterPro" id="IPR004240">
    <property type="entry name" value="EMP70"/>
</dbReference>
<dbReference type="GO" id="GO:0072657">
    <property type="term" value="P:protein localization to membrane"/>
    <property type="evidence" value="ECO:0007669"/>
    <property type="project" value="TreeGrafter"/>
</dbReference>
<evidence type="ECO:0000256" key="1">
    <source>
        <dbReference type="ARBA" id="ARBA00004337"/>
    </source>
</evidence>
<evidence type="ECO:0000256" key="4">
    <source>
        <dbReference type="ARBA" id="ARBA00022692"/>
    </source>
</evidence>
<evidence type="ECO:0000313" key="12">
    <source>
        <dbReference type="Proteomes" id="UP000325577"/>
    </source>
</evidence>
<dbReference type="GO" id="GO:0000139">
    <property type="term" value="C:Golgi membrane"/>
    <property type="evidence" value="ECO:0007669"/>
    <property type="project" value="UniProtKB-SubCell"/>
</dbReference>